<dbReference type="SUPFAM" id="SSF53244">
    <property type="entry name" value="MurD-like peptide ligases, peptide-binding domain"/>
    <property type="match status" value="1"/>
</dbReference>
<dbReference type="Gene3D" id="3.40.1190.10">
    <property type="entry name" value="Mur-like, catalytic domain"/>
    <property type="match status" value="1"/>
</dbReference>
<keyword evidence="4" id="KW-0547">Nucleotide-binding</keyword>
<dbReference type="AlphaFoldDB" id="A0A7S0WTX2"/>
<dbReference type="GO" id="GO:0046872">
    <property type="term" value="F:metal ion binding"/>
    <property type="evidence" value="ECO:0007669"/>
    <property type="project" value="UniProtKB-KW"/>
</dbReference>
<keyword evidence="7" id="KW-0732">Signal</keyword>
<dbReference type="PANTHER" id="PTHR11136">
    <property type="entry name" value="FOLYLPOLYGLUTAMATE SYNTHASE-RELATED"/>
    <property type="match status" value="1"/>
</dbReference>
<evidence type="ECO:0000313" key="10">
    <source>
        <dbReference type="EMBL" id="CAD8683837.1"/>
    </source>
</evidence>
<dbReference type="Gene3D" id="3.90.190.20">
    <property type="entry name" value="Mur ligase, C-terminal domain"/>
    <property type="match status" value="1"/>
</dbReference>
<dbReference type="InterPro" id="IPR004101">
    <property type="entry name" value="Mur_ligase_C"/>
</dbReference>
<keyword evidence="2" id="KW-0436">Ligase</keyword>
<sequence length="557" mass="57792">MRGTVLATSALAMAGVGHANVLVACGTPMLRSMRGHAVVQTQSMSSEATGSDLLDQLVNHEQQGIPKDAGAKGGVFDVGRMHRLLAELGDPHKRWPAVHIAGSKGKGSTAAIISSVLRAAGYKVGTYTSPHLHHIGERMAVNGCALPPADFTALVAAHEGAIRVRVAAEGGALSHFEVTTALAFKHFADSGVCVGVIETGMGGTYDATNVFSADNLGAAVITSLGYEHVEALGGSLASIAAAKAGIMRPGRPVVVSRQVHEASAAVLQGAARDKGCELVQAAQQVVAQHEGYDTVDEPTAYALRERVSLRAGPGGLLPADWSAGPLQLRLVGAHQHDNIATAITTCAKLRSEGWDIPDEAITAGLQAAHMPGRLQMLQTPRPPCAVGARTGAPGTIPPWVVLDGAHSPEAASSLATTLRHAFPDAPLALVVAMASDKEHREVMAGLRHLAPVAAVFTAVPVVGSYHRAAAPGTLAAQWQAAGMLEPDMQTGGKRAPRCRELIQASLTAAYEKAKHELRGHGSRGLLVITGSLHVVAAAQKIEELAEVIARAQHHEQL</sequence>
<organism evidence="10">
    <name type="scientific">Chlamydomonas leiostraca</name>
    <dbReference type="NCBI Taxonomy" id="1034604"/>
    <lineage>
        <taxon>Eukaryota</taxon>
        <taxon>Viridiplantae</taxon>
        <taxon>Chlorophyta</taxon>
        <taxon>core chlorophytes</taxon>
        <taxon>Chlorophyceae</taxon>
        <taxon>CS clade</taxon>
        <taxon>Chlamydomonadales</taxon>
        <taxon>Chlamydomonadaceae</taxon>
        <taxon>Chlamydomonas</taxon>
    </lineage>
</organism>
<dbReference type="GO" id="GO:0005524">
    <property type="term" value="F:ATP binding"/>
    <property type="evidence" value="ECO:0007669"/>
    <property type="project" value="UniProtKB-KW"/>
</dbReference>
<proteinExistence type="inferred from homology"/>
<evidence type="ECO:0000256" key="1">
    <source>
        <dbReference type="ARBA" id="ARBA00008276"/>
    </source>
</evidence>
<evidence type="ECO:0000256" key="4">
    <source>
        <dbReference type="ARBA" id="ARBA00022741"/>
    </source>
</evidence>
<gene>
    <name evidence="10" type="ORF">CLEI1391_LOCUS11438</name>
</gene>
<dbReference type="GO" id="GO:0005737">
    <property type="term" value="C:cytoplasm"/>
    <property type="evidence" value="ECO:0007669"/>
    <property type="project" value="TreeGrafter"/>
</dbReference>
<name>A0A7S0WTX2_9CHLO</name>
<dbReference type="Pfam" id="PF02875">
    <property type="entry name" value="Mur_ligase_C"/>
    <property type="match status" value="1"/>
</dbReference>
<dbReference type="NCBIfam" id="TIGR01499">
    <property type="entry name" value="folC"/>
    <property type="match status" value="1"/>
</dbReference>
<dbReference type="InterPro" id="IPR036615">
    <property type="entry name" value="Mur_ligase_C_dom_sf"/>
</dbReference>
<dbReference type="InterPro" id="IPR001645">
    <property type="entry name" value="Folylpolyglutamate_synth"/>
</dbReference>
<keyword evidence="5" id="KW-0067">ATP-binding</keyword>
<evidence type="ECO:0000256" key="5">
    <source>
        <dbReference type="ARBA" id="ARBA00022840"/>
    </source>
</evidence>
<dbReference type="PROSITE" id="PS51257">
    <property type="entry name" value="PROKAR_LIPOPROTEIN"/>
    <property type="match status" value="1"/>
</dbReference>
<evidence type="ECO:0000256" key="7">
    <source>
        <dbReference type="SAM" id="SignalP"/>
    </source>
</evidence>
<feature type="signal peptide" evidence="7">
    <location>
        <begin position="1"/>
        <end position="19"/>
    </location>
</feature>
<dbReference type="Pfam" id="PF08245">
    <property type="entry name" value="Mur_ligase_M"/>
    <property type="match status" value="1"/>
</dbReference>
<dbReference type="EMBL" id="HBFB01020315">
    <property type="protein sequence ID" value="CAD8683837.1"/>
    <property type="molecule type" value="Transcribed_RNA"/>
</dbReference>
<reference evidence="10" key="1">
    <citation type="submission" date="2021-01" db="EMBL/GenBank/DDBJ databases">
        <authorList>
            <person name="Corre E."/>
            <person name="Pelletier E."/>
            <person name="Niang G."/>
            <person name="Scheremetjew M."/>
            <person name="Finn R."/>
            <person name="Kale V."/>
            <person name="Holt S."/>
            <person name="Cochrane G."/>
            <person name="Meng A."/>
            <person name="Brown T."/>
            <person name="Cohen L."/>
        </authorList>
    </citation>
    <scope>NUCLEOTIDE SEQUENCE</scope>
    <source>
        <strain evidence="10">SAG 11-49</strain>
    </source>
</reference>
<dbReference type="InterPro" id="IPR036565">
    <property type="entry name" value="Mur-like_cat_sf"/>
</dbReference>
<dbReference type="PANTHER" id="PTHR11136:SF0">
    <property type="entry name" value="DIHYDROFOLATE SYNTHETASE-RELATED"/>
    <property type="match status" value="1"/>
</dbReference>
<protein>
    <recommendedName>
        <fullName evidence="11">Mur ligase central domain-containing protein</fullName>
    </recommendedName>
</protein>
<evidence type="ECO:0000256" key="3">
    <source>
        <dbReference type="ARBA" id="ARBA00022723"/>
    </source>
</evidence>
<evidence type="ECO:0000259" key="9">
    <source>
        <dbReference type="Pfam" id="PF08245"/>
    </source>
</evidence>
<feature type="domain" description="Mur ligase C-terminal" evidence="8">
    <location>
        <begin position="399"/>
        <end position="507"/>
    </location>
</feature>
<comment type="similarity">
    <text evidence="1">Belongs to the folylpolyglutamate synthase family.</text>
</comment>
<dbReference type="InterPro" id="IPR013221">
    <property type="entry name" value="Mur_ligase_cen"/>
</dbReference>
<evidence type="ECO:0000256" key="2">
    <source>
        <dbReference type="ARBA" id="ARBA00022598"/>
    </source>
</evidence>
<dbReference type="GO" id="GO:0008841">
    <property type="term" value="F:dihydrofolate synthase activity"/>
    <property type="evidence" value="ECO:0007669"/>
    <property type="project" value="TreeGrafter"/>
</dbReference>
<dbReference type="SUPFAM" id="SSF53623">
    <property type="entry name" value="MurD-like peptide ligases, catalytic domain"/>
    <property type="match status" value="1"/>
</dbReference>
<accession>A0A7S0WTX2</accession>
<keyword evidence="3" id="KW-0479">Metal-binding</keyword>
<feature type="chain" id="PRO_5030582373" description="Mur ligase central domain-containing protein" evidence="7">
    <location>
        <begin position="20"/>
        <end position="557"/>
    </location>
</feature>
<dbReference type="GO" id="GO:0004326">
    <property type="term" value="F:tetrahydrofolylpolyglutamate synthase activity"/>
    <property type="evidence" value="ECO:0007669"/>
    <property type="project" value="InterPro"/>
</dbReference>
<keyword evidence="6" id="KW-0460">Magnesium</keyword>
<feature type="domain" description="Mur ligase central" evidence="9">
    <location>
        <begin position="100"/>
        <end position="345"/>
    </location>
</feature>
<evidence type="ECO:0000256" key="6">
    <source>
        <dbReference type="ARBA" id="ARBA00022842"/>
    </source>
</evidence>
<evidence type="ECO:0008006" key="11">
    <source>
        <dbReference type="Google" id="ProtNLM"/>
    </source>
</evidence>
<evidence type="ECO:0000259" key="8">
    <source>
        <dbReference type="Pfam" id="PF02875"/>
    </source>
</evidence>